<dbReference type="RefSeq" id="WP_048362934.1">
    <property type="nucleotide sequence ID" value="NZ_JYLF01000001.1"/>
</dbReference>
<comment type="caution">
    <text evidence="3">The sequence shown here is derived from an EMBL/GenBank/DDBJ whole genome shotgun (WGS) entry which is preliminary data.</text>
</comment>
<reference evidence="3 4" key="1">
    <citation type="submission" date="2015-02" db="EMBL/GenBank/DDBJ databases">
        <title>Pseudomonas helleri sp. nov. and Pseudomonas weihenstephanensis sp. nov., isolated from raw cows milk.</title>
        <authorList>
            <person name="von Neubeck M."/>
            <person name="Huptas C."/>
            <person name="Wenning M."/>
            <person name="Scherer S."/>
        </authorList>
    </citation>
    <scope>NUCLEOTIDE SEQUENCE [LARGE SCALE GENOMIC DNA]</scope>
    <source>
        <strain evidence="3 4">DSM 29166</strain>
    </source>
</reference>
<dbReference type="PROSITE" id="PS51257">
    <property type="entry name" value="PROKAR_LIPOPROTEIN"/>
    <property type="match status" value="1"/>
</dbReference>
<dbReference type="STRING" id="1608994.TU86_03760"/>
<feature type="domain" description="Transglycosylase SLT" evidence="2">
    <location>
        <begin position="9"/>
        <end position="189"/>
    </location>
</feature>
<feature type="chain" id="PRO_5005274626" description="Transglycosylase SLT domain-containing protein" evidence="1">
    <location>
        <begin position="18"/>
        <end position="203"/>
    </location>
</feature>
<accession>A0A0J6IN30</accession>
<dbReference type="SUPFAM" id="SSF53955">
    <property type="entry name" value="Lysozyme-like"/>
    <property type="match status" value="1"/>
</dbReference>
<dbReference type="InterPro" id="IPR045795">
    <property type="entry name" value="SLT_4"/>
</dbReference>
<evidence type="ECO:0000313" key="3">
    <source>
        <dbReference type="EMBL" id="KMN15880.1"/>
    </source>
</evidence>
<dbReference type="OrthoDB" id="9789144at2"/>
<evidence type="ECO:0000256" key="1">
    <source>
        <dbReference type="SAM" id="SignalP"/>
    </source>
</evidence>
<feature type="signal peptide" evidence="1">
    <location>
        <begin position="1"/>
        <end position="17"/>
    </location>
</feature>
<evidence type="ECO:0000313" key="4">
    <source>
        <dbReference type="Proteomes" id="UP000036325"/>
    </source>
</evidence>
<organism evidence="3 4">
    <name type="scientific">Pseudomonas weihenstephanensis</name>
    <dbReference type="NCBI Taxonomy" id="1608994"/>
    <lineage>
        <taxon>Bacteria</taxon>
        <taxon>Pseudomonadati</taxon>
        <taxon>Pseudomonadota</taxon>
        <taxon>Gammaproteobacteria</taxon>
        <taxon>Pseudomonadales</taxon>
        <taxon>Pseudomonadaceae</taxon>
        <taxon>Pseudomonas</taxon>
    </lineage>
</organism>
<name>A0A0J6IN30_9PSED</name>
<evidence type="ECO:0000259" key="2">
    <source>
        <dbReference type="Pfam" id="PF19489"/>
    </source>
</evidence>
<dbReference type="InterPro" id="IPR023346">
    <property type="entry name" value="Lysozyme-like_dom_sf"/>
</dbReference>
<dbReference type="AlphaFoldDB" id="A0A0J6IN30"/>
<protein>
    <recommendedName>
        <fullName evidence="2">Transglycosylase SLT domain-containing protein</fullName>
    </recommendedName>
</protein>
<dbReference type="Gene3D" id="1.10.530.10">
    <property type="match status" value="1"/>
</dbReference>
<dbReference type="EMBL" id="JYLF01000001">
    <property type="protein sequence ID" value="KMN15880.1"/>
    <property type="molecule type" value="Genomic_DNA"/>
</dbReference>
<dbReference type="Proteomes" id="UP000036325">
    <property type="component" value="Unassembled WGS sequence"/>
</dbReference>
<sequence>MKHKPAWALALTWVALAGCTTAPPRDQGNLCNIYRQYPRWYEDSLSMQSQFGTPPQVAMAIMKQESSFVADALPPRAYLLWVIPWGRVSQSYGYAQAQPPAWSDFKKSTGKGGSRDNFADAIRFIGWYAAGTQQQLGISKWDAYNQYLAYHEGRGGYSRGTYRAKPWLVQVARKVEQQSKTYGAQLNQCRGELESNRRSFWFF</sequence>
<dbReference type="Pfam" id="PF19489">
    <property type="entry name" value="SLT_4"/>
    <property type="match status" value="1"/>
</dbReference>
<keyword evidence="1" id="KW-0732">Signal</keyword>
<dbReference type="PATRIC" id="fig|1608994.3.peg.1323"/>
<gene>
    <name evidence="3" type="ORF">TU86_03760</name>
</gene>
<proteinExistence type="predicted"/>